<sequence>MTGQALLTIAVVVVLVFLLVRIIPGDPVKVILGIQYTPEAAEVLREQLNLDKSIPEQFVLYVGGLLRGDLGGSTAQPGRSVAEIIAASLPATAAVAISGIVFGVIVGVILGLLAALSKKRGTDLSVRTFSMLTFSVPSFLVALLLILVFSLTLGWLPAGGWPGTWPENIPYLILPAIALSTTMSTLITRTVRQAAIDTQGQQFMEAAFMRGLPGRVLNAKHTLPNSLLPVLTLVGISIGTLLTGAIIVESVFGIPGIGQEMSQAVSRRDYPVVQGIALVSAIAVVISGYLVEIAYTFVDPRARTL</sequence>
<protein>
    <submittedName>
        <fullName evidence="9">ABC transporter permease</fullName>
    </submittedName>
</protein>
<evidence type="ECO:0000256" key="7">
    <source>
        <dbReference type="RuleBase" id="RU363032"/>
    </source>
</evidence>
<dbReference type="RefSeq" id="WP_344057384.1">
    <property type="nucleotide sequence ID" value="NZ_BAAAOH010000001.1"/>
</dbReference>
<dbReference type="SUPFAM" id="SSF161098">
    <property type="entry name" value="MetI-like"/>
    <property type="match status" value="1"/>
</dbReference>
<dbReference type="Pfam" id="PF00528">
    <property type="entry name" value="BPD_transp_1"/>
    <property type="match status" value="1"/>
</dbReference>
<dbReference type="InterPro" id="IPR000515">
    <property type="entry name" value="MetI-like"/>
</dbReference>
<feature type="transmembrane region" description="Helical" evidence="7">
    <location>
        <begin position="227"/>
        <end position="252"/>
    </location>
</feature>
<feature type="transmembrane region" description="Helical" evidence="7">
    <location>
        <begin position="169"/>
        <end position="187"/>
    </location>
</feature>
<evidence type="ECO:0000256" key="5">
    <source>
        <dbReference type="ARBA" id="ARBA00022989"/>
    </source>
</evidence>
<evidence type="ECO:0000256" key="4">
    <source>
        <dbReference type="ARBA" id="ARBA00022692"/>
    </source>
</evidence>
<feature type="transmembrane region" description="Helical" evidence="7">
    <location>
        <begin position="128"/>
        <end position="149"/>
    </location>
</feature>
<feature type="transmembrane region" description="Helical" evidence="7">
    <location>
        <begin position="93"/>
        <end position="116"/>
    </location>
</feature>
<dbReference type="Gene3D" id="1.10.3720.10">
    <property type="entry name" value="MetI-like"/>
    <property type="match status" value="1"/>
</dbReference>
<keyword evidence="6 7" id="KW-0472">Membrane</keyword>
<proteinExistence type="inferred from homology"/>
<evidence type="ECO:0000313" key="9">
    <source>
        <dbReference type="EMBL" id="GAA1972440.1"/>
    </source>
</evidence>
<name>A0ABN2RP55_9MICO</name>
<dbReference type="CDD" id="cd06261">
    <property type="entry name" value="TM_PBP2"/>
    <property type="match status" value="1"/>
</dbReference>
<evidence type="ECO:0000256" key="2">
    <source>
        <dbReference type="ARBA" id="ARBA00022448"/>
    </source>
</evidence>
<dbReference type="PROSITE" id="PS50928">
    <property type="entry name" value="ABC_TM1"/>
    <property type="match status" value="1"/>
</dbReference>
<keyword evidence="5 7" id="KW-1133">Transmembrane helix</keyword>
<dbReference type="Pfam" id="PF19300">
    <property type="entry name" value="BPD_transp_1_N"/>
    <property type="match status" value="1"/>
</dbReference>
<evidence type="ECO:0000313" key="10">
    <source>
        <dbReference type="Proteomes" id="UP001500326"/>
    </source>
</evidence>
<evidence type="ECO:0000256" key="3">
    <source>
        <dbReference type="ARBA" id="ARBA00022475"/>
    </source>
</evidence>
<dbReference type="InterPro" id="IPR035906">
    <property type="entry name" value="MetI-like_sf"/>
</dbReference>
<keyword evidence="10" id="KW-1185">Reference proteome</keyword>
<dbReference type="InterPro" id="IPR045621">
    <property type="entry name" value="BPD_transp_1_N"/>
</dbReference>
<gene>
    <name evidence="9" type="ORF">GCM10009777_00500</name>
</gene>
<comment type="similarity">
    <text evidence="7">Belongs to the binding-protein-dependent transport system permease family.</text>
</comment>
<accession>A0ABN2RP55</accession>
<dbReference type="EMBL" id="BAAAOH010000001">
    <property type="protein sequence ID" value="GAA1972440.1"/>
    <property type="molecule type" value="Genomic_DNA"/>
</dbReference>
<feature type="transmembrane region" description="Helical" evidence="7">
    <location>
        <begin position="272"/>
        <end position="298"/>
    </location>
</feature>
<organism evidence="9 10">
    <name type="scientific">Microbacterium pumilum</name>
    <dbReference type="NCBI Taxonomy" id="344165"/>
    <lineage>
        <taxon>Bacteria</taxon>
        <taxon>Bacillati</taxon>
        <taxon>Actinomycetota</taxon>
        <taxon>Actinomycetes</taxon>
        <taxon>Micrococcales</taxon>
        <taxon>Microbacteriaceae</taxon>
        <taxon>Microbacterium</taxon>
    </lineage>
</organism>
<comment type="subcellular location">
    <subcellularLocation>
        <location evidence="1 7">Cell membrane</location>
        <topology evidence="1 7">Multi-pass membrane protein</topology>
    </subcellularLocation>
</comment>
<feature type="domain" description="ABC transmembrane type-1" evidence="8">
    <location>
        <begin position="89"/>
        <end position="291"/>
    </location>
</feature>
<keyword evidence="2 7" id="KW-0813">Transport</keyword>
<evidence type="ECO:0000256" key="6">
    <source>
        <dbReference type="ARBA" id="ARBA00023136"/>
    </source>
</evidence>
<evidence type="ECO:0000259" key="8">
    <source>
        <dbReference type="PROSITE" id="PS50928"/>
    </source>
</evidence>
<comment type="caution">
    <text evidence="9">The sequence shown here is derived from an EMBL/GenBank/DDBJ whole genome shotgun (WGS) entry which is preliminary data.</text>
</comment>
<reference evidence="9 10" key="1">
    <citation type="journal article" date="2019" name="Int. J. Syst. Evol. Microbiol.">
        <title>The Global Catalogue of Microorganisms (GCM) 10K type strain sequencing project: providing services to taxonomists for standard genome sequencing and annotation.</title>
        <authorList>
            <consortium name="The Broad Institute Genomics Platform"/>
            <consortium name="The Broad Institute Genome Sequencing Center for Infectious Disease"/>
            <person name="Wu L."/>
            <person name="Ma J."/>
        </authorList>
    </citation>
    <scope>NUCLEOTIDE SEQUENCE [LARGE SCALE GENOMIC DNA]</scope>
    <source>
        <strain evidence="9 10">JCM 14902</strain>
    </source>
</reference>
<keyword evidence="4 7" id="KW-0812">Transmembrane</keyword>
<dbReference type="Proteomes" id="UP001500326">
    <property type="component" value="Unassembled WGS sequence"/>
</dbReference>
<dbReference type="PANTHER" id="PTHR43163">
    <property type="entry name" value="DIPEPTIDE TRANSPORT SYSTEM PERMEASE PROTEIN DPPB-RELATED"/>
    <property type="match status" value="1"/>
</dbReference>
<keyword evidence="3" id="KW-1003">Cell membrane</keyword>
<evidence type="ECO:0000256" key="1">
    <source>
        <dbReference type="ARBA" id="ARBA00004651"/>
    </source>
</evidence>
<dbReference type="PANTHER" id="PTHR43163:SF6">
    <property type="entry name" value="DIPEPTIDE TRANSPORT SYSTEM PERMEASE PROTEIN DPPB-RELATED"/>
    <property type="match status" value="1"/>
</dbReference>